<reference evidence="2 3" key="1">
    <citation type="submission" date="2016-09" db="EMBL/GenBank/DDBJ databases">
        <title>The draft genome of Dichanthelium oligosanthes: A C3 panicoid grass species.</title>
        <authorList>
            <person name="Studer A.J."/>
            <person name="Schnable J.C."/>
            <person name="Brutnell T.P."/>
        </authorList>
    </citation>
    <scope>NUCLEOTIDE SEQUENCE [LARGE SCALE GENOMIC DNA]</scope>
    <source>
        <strain evidence="3">cv. Kellogg 1175</strain>
        <tissue evidence="2">Leaf</tissue>
    </source>
</reference>
<dbReference type="AlphaFoldDB" id="A0A1E5V6I3"/>
<gene>
    <name evidence="2" type="ORF">BAE44_0018376</name>
</gene>
<sequence>MAPLPPVLMEVLVEEIVLRFPADDPARLVHAALVCKQWCRLVSSPGFRRRFHEFHRAPPLLGFLSTVMVDDRDVHIVRFVPAASCPTRADQ</sequence>
<dbReference type="OrthoDB" id="658951at2759"/>
<dbReference type="InterPro" id="IPR001810">
    <property type="entry name" value="F-box_dom"/>
</dbReference>
<accession>A0A1E5V6I3</accession>
<dbReference type="Proteomes" id="UP000095767">
    <property type="component" value="Unassembled WGS sequence"/>
</dbReference>
<dbReference type="PANTHER" id="PTHR32133">
    <property type="entry name" value="OS07G0120400 PROTEIN"/>
    <property type="match status" value="1"/>
</dbReference>
<evidence type="ECO:0000313" key="2">
    <source>
        <dbReference type="EMBL" id="OEL20605.1"/>
    </source>
</evidence>
<feature type="domain" description="F-box" evidence="1">
    <location>
        <begin position="11"/>
        <end position="49"/>
    </location>
</feature>
<dbReference type="PANTHER" id="PTHR32133:SF386">
    <property type="entry name" value="F-BOX DOMAIN-CONTAINING PROTEIN"/>
    <property type="match status" value="1"/>
</dbReference>
<dbReference type="SUPFAM" id="SSF81383">
    <property type="entry name" value="F-box domain"/>
    <property type="match status" value="1"/>
</dbReference>
<keyword evidence="3" id="KW-1185">Reference proteome</keyword>
<comment type="caution">
    <text evidence="2">The sequence shown here is derived from an EMBL/GenBank/DDBJ whole genome shotgun (WGS) entry which is preliminary data.</text>
</comment>
<protein>
    <recommendedName>
        <fullName evidence="1">F-box domain-containing protein</fullName>
    </recommendedName>
</protein>
<proteinExistence type="predicted"/>
<organism evidence="2 3">
    <name type="scientific">Dichanthelium oligosanthes</name>
    <dbReference type="NCBI Taxonomy" id="888268"/>
    <lineage>
        <taxon>Eukaryota</taxon>
        <taxon>Viridiplantae</taxon>
        <taxon>Streptophyta</taxon>
        <taxon>Embryophyta</taxon>
        <taxon>Tracheophyta</taxon>
        <taxon>Spermatophyta</taxon>
        <taxon>Magnoliopsida</taxon>
        <taxon>Liliopsida</taxon>
        <taxon>Poales</taxon>
        <taxon>Poaceae</taxon>
        <taxon>PACMAD clade</taxon>
        <taxon>Panicoideae</taxon>
        <taxon>Panicodae</taxon>
        <taxon>Paniceae</taxon>
        <taxon>Dichantheliinae</taxon>
        <taxon>Dichanthelium</taxon>
    </lineage>
</organism>
<dbReference type="InterPro" id="IPR036047">
    <property type="entry name" value="F-box-like_dom_sf"/>
</dbReference>
<evidence type="ECO:0000313" key="3">
    <source>
        <dbReference type="Proteomes" id="UP000095767"/>
    </source>
</evidence>
<dbReference type="EMBL" id="LWDX02050200">
    <property type="protein sequence ID" value="OEL20605.1"/>
    <property type="molecule type" value="Genomic_DNA"/>
</dbReference>
<dbReference type="Pfam" id="PF00646">
    <property type="entry name" value="F-box"/>
    <property type="match status" value="1"/>
</dbReference>
<name>A0A1E5V6I3_9POAL</name>
<evidence type="ECO:0000259" key="1">
    <source>
        <dbReference type="Pfam" id="PF00646"/>
    </source>
</evidence>